<evidence type="ECO:0000256" key="2">
    <source>
        <dbReference type="ARBA" id="ARBA00022490"/>
    </source>
</evidence>
<dbReference type="GO" id="GO:0003700">
    <property type="term" value="F:DNA-binding transcription factor activity"/>
    <property type="evidence" value="ECO:0007669"/>
    <property type="project" value="InterPro"/>
</dbReference>
<dbReference type="GO" id="GO:0005737">
    <property type="term" value="C:cytoplasm"/>
    <property type="evidence" value="ECO:0007669"/>
    <property type="project" value="UniProtKB-SubCell"/>
</dbReference>
<dbReference type="GO" id="GO:0003677">
    <property type="term" value="F:DNA binding"/>
    <property type="evidence" value="ECO:0007669"/>
    <property type="project" value="UniProtKB-KW"/>
</dbReference>
<dbReference type="GO" id="GO:0045893">
    <property type="term" value="P:positive regulation of DNA-templated transcription"/>
    <property type="evidence" value="ECO:0007669"/>
    <property type="project" value="InterPro"/>
</dbReference>
<evidence type="ECO:0000259" key="6">
    <source>
        <dbReference type="PROSITE" id="PS50937"/>
    </source>
</evidence>
<dbReference type="InterPro" id="IPR011789">
    <property type="entry name" value="CueR"/>
</dbReference>
<protein>
    <submittedName>
        <fullName evidence="7">Cu(I)-responsive transcriptional regulator</fullName>
    </submittedName>
</protein>
<keyword evidence="4" id="KW-0238">DNA-binding</keyword>
<dbReference type="InterPro" id="IPR000551">
    <property type="entry name" value="MerR-type_HTH_dom"/>
</dbReference>
<sequence>MNIGRAAERSGLPAKTIRYYEEIGLIAPSRAANGYRDYGTADVERLVFLQRARRFGFSIADCRHLLALQDDPHRASAGVKAIAKSRLAGLDAAIAELVALKDTLATMAAACPGDAGPDCPILADLAAKPRRPDRRARAG</sequence>
<dbReference type="PROSITE" id="PS50937">
    <property type="entry name" value="HTH_MERR_2"/>
    <property type="match status" value="1"/>
</dbReference>
<dbReference type="InterPro" id="IPR047057">
    <property type="entry name" value="MerR_fam"/>
</dbReference>
<dbReference type="NCBIfam" id="TIGR02044">
    <property type="entry name" value="CueR"/>
    <property type="match status" value="1"/>
</dbReference>
<dbReference type="Pfam" id="PF13411">
    <property type="entry name" value="MerR_1"/>
    <property type="match status" value="1"/>
</dbReference>
<dbReference type="PRINTS" id="PR00040">
    <property type="entry name" value="HTHMERR"/>
</dbReference>
<reference evidence="7 8" key="1">
    <citation type="submission" date="2020-08" db="EMBL/GenBank/DDBJ databases">
        <title>Genomic Encyclopedia of Type Strains, Phase IV (KMG-IV): sequencing the most valuable type-strain genomes for metagenomic binning, comparative biology and taxonomic classification.</title>
        <authorList>
            <person name="Goeker M."/>
        </authorList>
    </citation>
    <scope>NUCLEOTIDE SEQUENCE [LARGE SCALE GENOMIC DNA]</scope>
    <source>
        <strain evidence="7 8">DSM 16268</strain>
    </source>
</reference>
<evidence type="ECO:0000256" key="4">
    <source>
        <dbReference type="ARBA" id="ARBA00023125"/>
    </source>
</evidence>
<keyword evidence="3" id="KW-0805">Transcription regulation</keyword>
<evidence type="ECO:0000256" key="5">
    <source>
        <dbReference type="ARBA" id="ARBA00023163"/>
    </source>
</evidence>
<evidence type="ECO:0000256" key="3">
    <source>
        <dbReference type="ARBA" id="ARBA00023015"/>
    </source>
</evidence>
<gene>
    <name evidence="7" type="ORF">GGQ63_002393</name>
</gene>
<dbReference type="PANTHER" id="PTHR30204">
    <property type="entry name" value="REDOX-CYCLING DRUG-SENSING TRANSCRIPTIONAL ACTIVATOR SOXR"/>
    <property type="match status" value="1"/>
</dbReference>
<dbReference type="GO" id="GO:0005507">
    <property type="term" value="F:copper ion binding"/>
    <property type="evidence" value="ECO:0007669"/>
    <property type="project" value="InterPro"/>
</dbReference>
<proteinExistence type="predicted"/>
<evidence type="ECO:0000313" key="7">
    <source>
        <dbReference type="EMBL" id="MBB5753327.1"/>
    </source>
</evidence>
<dbReference type="AlphaFoldDB" id="A0A7W9FMB8"/>
<dbReference type="Gene3D" id="1.10.1660.10">
    <property type="match status" value="1"/>
</dbReference>
<evidence type="ECO:0000256" key="1">
    <source>
        <dbReference type="ARBA" id="ARBA00004496"/>
    </source>
</evidence>
<comment type="subcellular location">
    <subcellularLocation>
        <location evidence="1">Cytoplasm</location>
    </subcellularLocation>
</comment>
<dbReference type="CDD" id="cd01108">
    <property type="entry name" value="HTH_CueR"/>
    <property type="match status" value="1"/>
</dbReference>
<dbReference type="EMBL" id="JACHOO010000004">
    <property type="protein sequence ID" value="MBB5753327.1"/>
    <property type="molecule type" value="Genomic_DNA"/>
</dbReference>
<dbReference type="SUPFAM" id="SSF46955">
    <property type="entry name" value="Putative DNA-binding domain"/>
    <property type="match status" value="1"/>
</dbReference>
<name>A0A7W9FMB8_9HYPH</name>
<keyword evidence="2" id="KW-0963">Cytoplasm</keyword>
<dbReference type="SMART" id="SM00422">
    <property type="entry name" value="HTH_MERR"/>
    <property type="match status" value="1"/>
</dbReference>
<dbReference type="Proteomes" id="UP000523821">
    <property type="component" value="Unassembled WGS sequence"/>
</dbReference>
<dbReference type="PANTHER" id="PTHR30204:SF94">
    <property type="entry name" value="HEAVY METAL-DEPENDENT TRANSCRIPTIONAL REGULATOR HI_0293-RELATED"/>
    <property type="match status" value="1"/>
</dbReference>
<dbReference type="RefSeq" id="WP_183856032.1">
    <property type="nucleotide sequence ID" value="NZ_JACHOO010000004.1"/>
</dbReference>
<comment type="caution">
    <text evidence="7">The sequence shown here is derived from an EMBL/GenBank/DDBJ whole genome shotgun (WGS) entry which is preliminary data.</text>
</comment>
<dbReference type="InterPro" id="IPR009061">
    <property type="entry name" value="DNA-bd_dom_put_sf"/>
</dbReference>
<feature type="domain" description="HTH merR-type" evidence="6">
    <location>
        <begin position="1"/>
        <end position="68"/>
    </location>
</feature>
<evidence type="ECO:0000313" key="8">
    <source>
        <dbReference type="Proteomes" id="UP000523821"/>
    </source>
</evidence>
<organism evidence="7 8">
    <name type="scientific">Prosthecomicrobium pneumaticum</name>
    <dbReference type="NCBI Taxonomy" id="81895"/>
    <lineage>
        <taxon>Bacteria</taxon>
        <taxon>Pseudomonadati</taxon>
        <taxon>Pseudomonadota</taxon>
        <taxon>Alphaproteobacteria</taxon>
        <taxon>Hyphomicrobiales</taxon>
        <taxon>Kaistiaceae</taxon>
        <taxon>Prosthecomicrobium</taxon>
    </lineage>
</organism>
<keyword evidence="8" id="KW-1185">Reference proteome</keyword>
<accession>A0A7W9FMB8</accession>
<keyword evidence="5" id="KW-0804">Transcription</keyword>